<dbReference type="EMBL" id="KV407459">
    <property type="protein sequence ID" value="KZF22096.1"/>
    <property type="molecule type" value="Genomic_DNA"/>
</dbReference>
<keyword evidence="3" id="KW-0808">Transferase</keyword>
<proteinExistence type="predicted"/>
<dbReference type="InParanoid" id="A0A165GEL7"/>
<dbReference type="Pfam" id="PF00107">
    <property type="entry name" value="ADH_zinc_N"/>
    <property type="match status" value="1"/>
</dbReference>
<feature type="domain" description="Enoyl reductase (ER)" evidence="5">
    <location>
        <begin position="35"/>
        <end position="336"/>
    </location>
</feature>
<sequence length="352" mass="37479">MNDAIALKTSTPTPHNGDFGADTKRALKLVIGGPGLLDTLQFIEDPGYDAPLVDGDVEFKVHAAGLNFLDVMIALGQMIGNNLGVKGAGVVTRVAPGCTRFEVGDHACGIAAGTLNAFACAKETSLAKIPATLSFAGATGFTVVFVTAYAALYDIADIQPGESVLIHAAAGGVGQACIQLAQVRGAEIYATVGSVEKRDLLMKTYGIVKDHIFSSRDLTFAQGIKRRTKGRGVDVAVNSLSGDALRATWDCIAPYGRFVEVGKIDIYSSARLNMEKFKKNVSFEFVDISFIASNNGPSFSGILGSLMELVRNSHIGPLNPTRSFPFSQIQASFRHTTYAEWCALRQDYTRAA</sequence>
<dbReference type="Pfam" id="PF08240">
    <property type="entry name" value="ADH_N"/>
    <property type="match status" value="1"/>
</dbReference>
<name>A0A165GEL7_XYLHT</name>
<reference evidence="6 7" key="1">
    <citation type="journal article" date="2016" name="Fungal Biol.">
        <title>The genome of Xylona heveae provides a window into fungal endophytism.</title>
        <authorList>
            <person name="Gazis R."/>
            <person name="Kuo A."/>
            <person name="Riley R."/>
            <person name="LaButti K."/>
            <person name="Lipzen A."/>
            <person name="Lin J."/>
            <person name="Amirebrahimi M."/>
            <person name="Hesse C.N."/>
            <person name="Spatafora J.W."/>
            <person name="Henrissat B."/>
            <person name="Hainaut M."/>
            <person name="Grigoriev I.V."/>
            <person name="Hibbett D.S."/>
        </authorList>
    </citation>
    <scope>NUCLEOTIDE SEQUENCE [LARGE SCALE GENOMIC DNA]</scope>
    <source>
        <strain evidence="6 7">TC161</strain>
    </source>
</reference>
<dbReference type="CDD" id="cd05195">
    <property type="entry name" value="enoyl_red"/>
    <property type="match status" value="1"/>
</dbReference>
<dbReference type="OMA" id="NSHIGPL"/>
<dbReference type="AlphaFoldDB" id="A0A165GEL7"/>
<dbReference type="PANTHER" id="PTHR45681:SF6">
    <property type="entry name" value="POLYKETIDE SYNTHASE 37"/>
    <property type="match status" value="1"/>
</dbReference>
<dbReference type="OrthoDB" id="329835at2759"/>
<dbReference type="SMART" id="SM00829">
    <property type="entry name" value="PKS_ER"/>
    <property type="match status" value="1"/>
</dbReference>
<dbReference type="GO" id="GO:0016740">
    <property type="term" value="F:transferase activity"/>
    <property type="evidence" value="ECO:0007669"/>
    <property type="project" value="UniProtKB-KW"/>
</dbReference>
<organism evidence="6 7">
    <name type="scientific">Xylona heveae (strain CBS 132557 / TC161)</name>
    <dbReference type="NCBI Taxonomy" id="1328760"/>
    <lineage>
        <taxon>Eukaryota</taxon>
        <taxon>Fungi</taxon>
        <taxon>Dikarya</taxon>
        <taxon>Ascomycota</taxon>
        <taxon>Pezizomycotina</taxon>
        <taxon>Xylonomycetes</taxon>
        <taxon>Xylonales</taxon>
        <taxon>Xylonaceae</taxon>
        <taxon>Xylona</taxon>
    </lineage>
</organism>
<dbReference type="GO" id="GO:0016491">
    <property type="term" value="F:oxidoreductase activity"/>
    <property type="evidence" value="ECO:0007669"/>
    <property type="project" value="InterPro"/>
</dbReference>
<protein>
    <submittedName>
        <fullName evidence="6">NAD(P)-binding protein</fullName>
    </submittedName>
</protein>
<dbReference type="InterPro" id="IPR013154">
    <property type="entry name" value="ADH-like_N"/>
</dbReference>
<dbReference type="Proteomes" id="UP000076632">
    <property type="component" value="Unassembled WGS sequence"/>
</dbReference>
<accession>A0A165GEL7</accession>
<dbReference type="RefSeq" id="XP_018187651.1">
    <property type="nucleotide sequence ID" value="XM_018329227.1"/>
</dbReference>
<dbReference type="GO" id="GO:0044550">
    <property type="term" value="P:secondary metabolite biosynthetic process"/>
    <property type="evidence" value="ECO:0007669"/>
    <property type="project" value="UniProtKB-ARBA"/>
</dbReference>
<dbReference type="GeneID" id="28894364"/>
<dbReference type="SUPFAM" id="SSF50129">
    <property type="entry name" value="GroES-like"/>
    <property type="match status" value="1"/>
</dbReference>
<dbReference type="InterPro" id="IPR020843">
    <property type="entry name" value="ER"/>
</dbReference>
<dbReference type="GO" id="GO:1901336">
    <property type="term" value="P:lactone biosynthetic process"/>
    <property type="evidence" value="ECO:0007669"/>
    <property type="project" value="UniProtKB-ARBA"/>
</dbReference>
<evidence type="ECO:0000256" key="1">
    <source>
        <dbReference type="ARBA" id="ARBA00022450"/>
    </source>
</evidence>
<keyword evidence="4" id="KW-0511">Multifunctional enzyme</keyword>
<dbReference type="STRING" id="1328760.A0A165GEL7"/>
<dbReference type="InterPro" id="IPR011032">
    <property type="entry name" value="GroES-like_sf"/>
</dbReference>
<evidence type="ECO:0000313" key="7">
    <source>
        <dbReference type="Proteomes" id="UP000076632"/>
    </source>
</evidence>
<gene>
    <name evidence="6" type="ORF">L228DRAFT_146142</name>
</gene>
<keyword evidence="1" id="KW-0596">Phosphopantetheine</keyword>
<evidence type="ECO:0000256" key="4">
    <source>
        <dbReference type="ARBA" id="ARBA00023268"/>
    </source>
</evidence>
<evidence type="ECO:0000259" key="5">
    <source>
        <dbReference type="SMART" id="SM00829"/>
    </source>
</evidence>
<dbReference type="Gene3D" id="3.90.180.10">
    <property type="entry name" value="Medium-chain alcohol dehydrogenases, catalytic domain"/>
    <property type="match status" value="1"/>
</dbReference>
<keyword evidence="2" id="KW-0597">Phosphoprotein</keyword>
<dbReference type="InterPro" id="IPR050444">
    <property type="entry name" value="Polyketide_Synthase"/>
</dbReference>
<dbReference type="PANTHER" id="PTHR45681">
    <property type="entry name" value="POLYKETIDE SYNTHASE 44-RELATED"/>
    <property type="match status" value="1"/>
</dbReference>
<evidence type="ECO:0000256" key="3">
    <source>
        <dbReference type="ARBA" id="ARBA00022679"/>
    </source>
</evidence>
<evidence type="ECO:0000256" key="2">
    <source>
        <dbReference type="ARBA" id="ARBA00022553"/>
    </source>
</evidence>
<evidence type="ECO:0000313" key="6">
    <source>
        <dbReference type="EMBL" id="KZF22096.1"/>
    </source>
</evidence>
<dbReference type="InterPro" id="IPR013149">
    <property type="entry name" value="ADH-like_C"/>
</dbReference>
<dbReference type="InterPro" id="IPR036291">
    <property type="entry name" value="NAD(P)-bd_dom_sf"/>
</dbReference>
<keyword evidence="7" id="KW-1185">Reference proteome</keyword>
<dbReference type="SUPFAM" id="SSF51735">
    <property type="entry name" value="NAD(P)-binding Rossmann-fold domains"/>
    <property type="match status" value="1"/>
</dbReference>
<dbReference type="FunFam" id="3.40.50.720:FF:000209">
    <property type="entry name" value="Polyketide synthase Pks12"/>
    <property type="match status" value="1"/>
</dbReference>